<evidence type="ECO:0000313" key="3">
    <source>
        <dbReference type="Proteomes" id="UP001596442"/>
    </source>
</evidence>
<proteinExistence type="predicted"/>
<dbReference type="AlphaFoldDB" id="A0ABD5SCS9"/>
<name>A0ABD5SCS9_9EURY</name>
<dbReference type="RefSeq" id="WP_379783298.1">
    <property type="nucleotide sequence ID" value="NZ_JBHSWW010000322.1"/>
</dbReference>
<gene>
    <name evidence="2" type="ORF">ACFQEU_14490</name>
</gene>
<comment type="caution">
    <text evidence="2">The sequence shown here is derived from an EMBL/GenBank/DDBJ whole genome shotgun (WGS) entry which is preliminary data.</text>
</comment>
<accession>A0ABD5SCS9</accession>
<organism evidence="2 3">
    <name type="scientific">Halorubrum tibetense</name>
    <dbReference type="NCBI Taxonomy" id="175631"/>
    <lineage>
        <taxon>Archaea</taxon>
        <taxon>Methanobacteriati</taxon>
        <taxon>Methanobacteriota</taxon>
        <taxon>Stenosarchaea group</taxon>
        <taxon>Halobacteria</taxon>
        <taxon>Halobacteriales</taxon>
        <taxon>Haloferacaceae</taxon>
        <taxon>Halorubrum</taxon>
    </lineage>
</organism>
<dbReference type="Proteomes" id="UP001596442">
    <property type="component" value="Unassembled WGS sequence"/>
</dbReference>
<reference evidence="2 3" key="1">
    <citation type="journal article" date="2019" name="Int. J. Syst. Evol. Microbiol.">
        <title>The Global Catalogue of Microorganisms (GCM) 10K type strain sequencing project: providing services to taxonomists for standard genome sequencing and annotation.</title>
        <authorList>
            <consortium name="The Broad Institute Genomics Platform"/>
            <consortium name="The Broad Institute Genome Sequencing Center for Infectious Disease"/>
            <person name="Wu L."/>
            <person name="Ma J."/>
        </authorList>
    </citation>
    <scope>NUCLEOTIDE SEQUENCE [LARGE SCALE GENOMIC DNA]</scope>
    <source>
        <strain evidence="2 3">CGMCC 1.3239</strain>
    </source>
</reference>
<dbReference type="EMBL" id="JBHSWW010000322">
    <property type="protein sequence ID" value="MFC6754655.1"/>
    <property type="molecule type" value="Genomic_DNA"/>
</dbReference>
<feature type="compositionally biased region" description="Acidic residues" evidence="1">
    <location>
        <begin position="58"/>
        <end position="76"/>
    </location>
</feature>
<evidence type="ECO:0000313" key="2">
    <source>
        <dbReference type="EMBL" id="MFC6754655.1"/>
    </source>
</evidence>
<keyword evidence="3" id="KW-1185">Reference proteome</keyword>
<protein>
    <submittedName>
        <fullName evidence="2">Ribbon-helix-helix protein, CopG family</fullName>
    </submittedName>
</protein>
<feature type="region of interest" description="Disordered" evidence="1">
    <location>
        <begin position="44"/>
        <end position="76"/>
    </location>
</feature>
<evidence type="ECO:0000256" key="1">
    <source>
        <dbReference type="SAM" id="MobiDB-lite"/>
    </source>
</evidence>
<sequence length="76" mass="7956">MDDVSVSVPAEQYERLDALAAARGVEPEVLLSRLIEDAYQGHDPNAAASIDLPLGVCDGDEPDASESEDAAEDAAE</sequence>